<reference evidence="3" key="1">
    <citation type="journal article" date="2015" name="PLoS Genet.">
        <title>Genome Sequence and Transcriptome Analyses of Chrysochromulina tobin: Metabolic Tools for Enhanced Algal Fitness in the Prominent Order Prymnesiales (Haptophyceae).</title>
        <authorList>
            <person name="Hovde B.T."/>
            <person name="Deodato C.R."/>
            <person name="Hunsperger H.M."/>
            <person name="Ryken S.A."/>
            <person name="Yost W."/>
            <person name="Jha R.K."/>
            <person name="Patterson J."/>
            <person name="Monnat R.J. Jr."/>
            <person name="Barlow S.B."/>
            <person name="Starkenburg S.R."/>
            <person name="Cattolico R.A."/>
        </authorList>
    </citation>
    <scope>NUCLEOTIDE SEQUENCE</scope>
    <source>
        <strain evidence="3">CCMP291</strain>
    </source>
</reference>
<evidence type="ECO:0000313" key="2">
    <source>
        <dbReference type="EMBL" id="KOO31490.1"/>
    </source>
</evidence>
<proteinExistence type="predicted"/>
<protein>
    <submittedName>
        <fullName evidence="2">Uncharacterized protein</fullName>
    </submittedName>
</protein>
<feature type="region of interest" description="Disordered" evidence="1">
    <location>
        <begin position="1"/>
        <end position="66"/>
    </location>
</feature>
<dbReference type="AlphaFoldDB" id="A0A0M0JY60"/>
<dbReference type="EMBL" id="JWZX01002004">
    <property type="protein sequence ID" value="KOO31490.1"/>
    <property type="molecule type" value="Genomic_DNA"/>
</dbReference>
<evidence type="ECO:0000313" key="3">
    <source>
        <dbReference type="Proteomes" id="UP000037460"/>
    </source>
</evidence>
<name>A0A0M0JY60_9EUKA</name>
<gene>
    <name evidence="2" type="ORF">Ctob_014028</name>
</gene>
<comment type="caution">
    <text evidence="2">The sequence shown here is derived from an EMBL/GenBank/DDBJ whole genome shotgun (WGS) entry which is preliminary data.</text>
</comment>
<sequence>MSTAFSLLSPPAATMQMSDMDVASPSKQSDTGHASTPKKNRDKRTSAAPAPADIPPKTPNTETKKIYRTSLVVGPRTREGYATLEEVCENIKRKLLGCAAIHEKMRGPAIELTKNGMQKITLDSKDDTEFKAAAKEAGLALLSEGLNECKLMVITPKDANVSALVGAWAQAVDVWQLGQQLMKQMKNDGAALEDAYVAMFSGNAEDIGRMTYERSTDRLKDHIKESKDGMAIGFAEKEAFQKVIGAMQHIWQDGSASGDQEAFNKAMINEMKKTMGITGPGKEDGWFIVLNDKAGPEITANGMSAMGGTKWGHKGEFISTEELTINLEAFISPTRGVHSIKAGFREGAPGFEAICTELGDGIITMYPRTDEHTESQYIIKVLLKIPLIKQAALAGKLAMLCNDARNDSKISKGVTTPTSFGDVTLIWSGDLSKARERNGLHPVMATTVEGAVDTKELEKKNEELVKTVKTLENRLAVTDGSVRAIMQSHKTLMEEQAKAITELTKMTLLNEEKSQKKIDMMQNQMAMQQQEFLEKQAMLQDAQLAAHQINEEFKQQIAQMMMGINKSIQLQTQKQETHDRQILAIKELVPFVDPGEEEILE</sequence>
<keyword evidence="3" id="KW-1185">Reference proteome</keyword>
<feature type="compositionally biased region" description="Polar residues" evidence="1">
    <location>
        <begin position="25"/>
        <end position="34"/>
    </location>
</feature>
<accession>A0A0M0JY60</accession>
<evidence type="ECO:0000256" key="1">
    <source>
        <dbReference type="SAM" id="MobiDB-lite"/>
    </source>
</evidence>
<organism evidence="2 3">
    <name type="scientific">Chrysochromulina tobinii</name>
    <dbReference type="NCBI Taxonomy" id="1460289"/>
    <lineage>
        <taxon>Eukaryota</taxon>
        <taxon>Haptista</taxon>
        <taxon>Haptophyta</taxon>
        <taxon>Prymnesiophyceae</taxon>
        <taxon>Prymnesiales</taxon>
        <taxon>Chrysochromulinaceae</taxon>
        <taxon>Chrysochromulina</taxon>
    </lineage>
</organism>
<dbReference type="Proteomes" id="UP000037460">
    <property type="component" value="Unassembled WGS sequence"/>
</dbReference>